<evidence type="ECO:0000313" key="1">
    <source>
        <dbReference type="EMBL" id="KAF7285192.1"/>
    </source>
</evidence>
<accession>A0A834J1J5</accession>
<name>A0A834J1J5_RHYFE</name>
<dbReference type="InterPro" id="IPR036397">
    <property type="entry name" value="RNaseH_sf"/>
</dbReference>
<dbReference type="Gene3D" id="3.30.420.10">
    <property type="entry name" value="Ribonuclease H-like superfamily/Ribonuclease H"/>
    <property type="match status" value="1"/>
</dbReference>
<comment type="caution">
    <text evidence="1">The sequence shown here is derived from an EMBL/GenBank/DDBJ whole genome shotgun (WGS) entry which is preliminary data.</text>
</comment>
<proteinExistence type="predicted"/>
<evidence type="ECO:0000313" key="2">
    <source>
        <dbReference type="Proteomes" id="UP000625711"/>
    </source>
</evidence>
<gene>
    <name evidence="1" type="ORF">GWI33_011729</name>
</gene>
<protein>
    <submittedName>
        <fullName evidence="1">Uncharacterized protein</fullName>
    </submittedName>
</protein>
<sequence>MEEQGLGNMRLQQDGATAHTAPWPAISPDLTAPDVFLRGFLKSKVYVNKFQAIQHLKDNIRHEIDEIQPQMLQDVRKIALERVESCMANRDHRLADIMFQS</sequence>
<dbReference type="AlphaFoldDB" id="A0A834J1J5"/>
<reference evidence="1" key="1">
    <citation type="submission" date="2020-08" db="EMBL/GenBank/DDBJ databases">
        <title>Genome sequencing and assembly of the red palm weevil Rhynchophorus ferrugineus.</title>
        <authorList>
            <person name="Dias G.B."/>
            <person name="Bergman C.M."/>
            <person name="Manee M."/>
        </authorList>
    </citation>
    <scope>NUCLEOTIDE SEQUENCE</scope>
    <source>
        <strain evidence="1">AA-2017</strain>
        <tissue evidence="1">Whole larva</tissue>
    </source>
</reference>
<dbReference type="Proteomes" id="UP000625711">
    <property type="component" value="Unassembled WGS sequence"/>
</dbReference>
<dbReference type="OrthoDB" id="8122262at2759"/>
<keyword evidence="2" id="KW-1185">Reference proteome</keyword>
<dbReference type="GO" id="GO:0003676">
    <property type="term" value="F:nucleic acid binding"/>
    <property type="evidence" value="ECO:0007669"/>
    <property type="project" value="InterPro"/>
</dbReference>
<dbReference type="EMBL" id="JAACXV010000060">
    <property type="protein sequence ID" value="KAF7285192.1"/>
    <property type="molecule type" value="Genomic_DNA"/>
</dbReference>
<dbReference type="PANTHER" id="PTHR47326:SF1">
    <property type="entry name" value="HTH PSQ-TYPE DOMAIN-CONTAINING PROTEIN"/>
    <property type="match status" value="1"/>
</dbReference>
<dbReference type="PANTHER" id="PTHR47326">
    <property type="entry name" value="TRANSPOSABLE ELEMENT TC3 TRANSPOSASE-LIKE PROTEIN"/>
    <property type="match status" value="1"/>
</dbReference>
<organism evidence="1 2">
    <name type="scientific">Rhynchophorus ferrugineus</name>
    <name type="common">Red palm weevil</name>
    <name type="synonym">Curculio ferrugineus</name>
    <dbReference type="NCBI Taxonomy" id="354439"/>
    <lineage>
        <taxon>Eukaryota</taxon>
        <taxon>Metazoa</taxon>
        <taxon>Ecdysozoa</taxon>
        <taxon>Arthropoda</taxon>
        <taxon>Hexapoda</taxon>
        <taxon>Insecta</taxon>
        <taxon>Pterygota</taxon>
        <taxon>Neoptera</taxon>
        <taxon>Endopterygota</taxon>
        <taxon>Coleoptera</taxon>
        <taxon>Polyphaga</taxon>
        <taxon>Cucujiformia</taxon>
        <taxon>Curculionidae</taxon>
        <taxon>Dryophthorinae</taxon>
        <taxon>Rhynchophorus</taxon>
    </lineage>
</organism>